<reference evidence="1 2" key="1">
    <citation type="journal article" date="2023" name="Nucleic Acids Res.">
        <title>The hologenome of Daphnia magna reveals possible DNA methylation and microbiome-mediated evolution of the host genome.</title>
        <authorList>
            <person name="Chaturvedi A."/>
            <person name="Li X."/>
            <person name="Dhandapani V."/>
            <person name="Marshall H."/>
            <person name="Kissane S."/>
            <person name="Cuenca-Cambronero M."/>
            <person name="Asole G."/>
            <person name="Calvet F."/>
            <person name="Ruiz-Romero M."/>
            <person name="Marangio P."/>
            <person name="Guigo R."/>
            <person name="Rago D."/>
            <person name="Mirbahai L."/>
            <person name="Eastwood N."/>
            <person name="Colbourne J.K."/>
            <person name="Zhou J."/>
            <person name="Mallon E."/>
            <person name="Orsini L."/>
        </authorList>
    </citation>
    <scope>NUCLEOTIDE SEQUENCE [LARGE SCALE GENOMIC DNA]</scope>
    <source>
        <strain evidence="1">LRV0_1</strain>
    </source>
</reference>
<name>A0ABQ9ZEY8_9CRUS</name>
<evidence type="ECO:0000313" key="2">
    <source>
        <dbReference type="Proteomes" id="UP001234178"/>
    </source>
</evidence>
<comment type="caution">
    <text evidence="1">The sequence shown here is derived from an EMBL/GenBank/DDBJ whole genome shotgun (WGS) entry which is preliminary data.</text>
</comment>
<evidence type="ECO:0000313" key="1">
    <source>
        <dbReference type="EMBL" id="KAK4011501.1"/>
    </source>
</evidence>
<dbReference type="EMBL" id="JAOYFB010000003">
    <property type="protein sequence ID" value="KAK4011501.1"/>
    <property type="molecule type" value="Genomic_DNA"/>
</dbReference>
<organism evidence="1 2">
    <name type="scientific">Daphnia magna</name>
    <dbReference type="NCBI Taxonomy" id="35525"/>
    <lineage>
        <taxon>Eukaryota</taxon>
        <taxon>Metazoa</taxon>
        <taxon>Ecdysozoa</taxon>
        <taxon>Arthropoda</taxon>
        <taxon>Crustacea</taxon>
        <taxon>Branchiopoda</taxon>
        <taxon>Diplostraca</taxon>
        <taxon>Cladocera</taxon>
        <taxon>Anomopoda</taxon>
        <taxon>Daphniidae</taxon>
        <taxon>Daphnia</taxon>
    </lineage>
</organism>
<protein>
    <submittedName>
        <fullName evidence="1">Uncharacterized protein</fullName>
    </submittedName>
</protein>
<keyword evidence="2" id="KW-1185">Reference proteome</keyword>
<accession>A0ABQ9ZEY8</accession>
<proteinExistence type="predicted"/>
<dbReference type="Proteomes" id="UP001234178">
    <property type="component" value="Unassembled WGS sequence"/>
</dbReference>
<sequence>MVTHQEDSLFQATNFGSLTESLPSQLQPWKIHFASSYMFLFLTTPSSTSSSRLSTCQEQQIMELMASCSEIYQITLLCPQTSKLFSNFPKIMFKAAARKNVLSASSTPASVKELLENPAQ</sequence>
<gene>
    <name evidence="1" type="ORF">OUZ56_020618</name>
</gene>